<reference evidence="3 4" key="1">
    <citation type="journal article" date="2017" name="Genome Announc.">
        <title>Draft Genome Sequence of Romboutsia maritimum sp. nov. Strain CCRI-22766(T), Isolated from Coastal Estuarine Mud.</title>
        <authorList>
            <person name="Maheux A.F."/>
            <person name="Boudreau D.K."/>
            <person name="Berube E."/>
            <person name="Boissinot M."/>
            <person name="Raymond F."/>
            <person name="Brodeur S."/>
            <person name="Corbeil J."/>
            <person name="Brightwell G."/>
            <person name="Broda D."/>
            <person name="Omar R.F."/>
            <person name="Bergeron M.G."/>
        </authorList>
    </citation>
    <scope>NUCLEOTIDE SEQUENCE [LARGE SCALE GENOMIC DNA]</scope>
    <source>
        <strain evidence="3 4">CCRI-22766</strain>
    </source>
</reference>
<dbReference type="Pfam" id="PF19124">
    <property type="entry name" value="DUF5808"/>
    <property type="match status" value="1"/>
</dbReference>
<feature type="transmembrane region" description="Helical" evidence="1">
    <location>
        <begin position="272"/>
        <end position="294"/>
    </location>
</feature>
<keyword evidence="1" id="KW-0472">Membrane</keyword>
<dbReference type="GO" id="GO:0009636">
    <property type="term" value="P:response to toxic substance"/>
    <property type="evidence" value="ECO:0007669"/>
    <property type="project" value="TreeGrafter"/>
</dbReference>
<keyword evidence="4" id="KW-1185">Reference proteome</keyword>
<feature type="transmembrane region" description="Helical" evidence="1">
    <location>
        <begin position="238"/>
        <end position="266"/>
    </location>
</feature>
<dbReference type="PANTHER" id="PTHR37810">
    <property type="entry name" value="IMMUNITY PROTEIN SDPI"/>
    <property type="match status" value="1"/>
</dbReference>
<evidence type="ECO:0000313" key="3">
    <source>
        <dbReference type="EMBL" id="RDY24626.1"/>
    </source>
</evidence>
<organism evidence="3 4">
    <name type="scientific">Romboutsia maritimum</name>
    <dbReference type="NCBI Taxonomy" id="2020948"/>
    <lineage>
        <taxon>Bacteria</taxon>
        <taxon>Bacillati</taxon>
        <taxon>Bacillota</taxon>
        <taxon>Clostridia</taxon>
        <taxon>Peptostreptococcales</taxon>
        <taxon>Peptostreptococcaceae</taxon>
        <taxon>Romboutsia</taxon>
    </lineage>
</organism>
<feature type="transmembrane region" description="Helical" evidence="1">
    <location>
        <begin position="81"/>
        <end position="100"/>
    </location>
</feature>
<dbReference type="PANTHER" id="PTHR37810:SF9">
    <property type="entry name" value="MEMBRANE PROTEIN"/>
    <property type="match status" value="1"/>
</dbReference>
<feature type="domain" description="DUF5808" evidence="2">
    <location>
        <begin position="323"/>
        <end position="348"/>
    </location>
</feature>
<feature type="transmembrane region" description="Helical" evidence="1">
    <location>
        <begin position="58"/>
        <end position="75"/>
    </location>
</feature>
<feature type="transmembrane region" description="Helical" evidence="1">
    <location>
        <begin position="147"/>
        <end position="165"/>
    </location>
</feature>
<sequence>MSKTASLLLLLPNLIIIYLLFYNMQFFTGKKQFYGVSIKKDYIDIKEFKNLDKRFKSLNTLGFIIIILSSLILIYKFEKVAFASSFPILMYITYNFFIYVNTHNKVKLLKHKLLSTETKVDFEISTKSVVDVTFLNERNTILKKFKFIYLIPNFILFIFCLFAMTKYNNISNSIPIHWSLFGIADNFIEKSISNVSLIIGSLFLINIVISVLGFNSIKSRIKIDTENITESRLESLKYLNKIGFTFLVLLISIFIMSVNIIASIIFNLNLNTIVSILSTLLMFISSIYLIIIFIKSPNLKSTSSFSPDDDEKYWIWGSIYNNPNDPSFMVQKKFGIGWTINLATSLGKVFFIITGALLIWAVFITFQTLFI</sequence>
<gene>
    <name evidence="3" type="ORF">CHF27_000040</name>
</gene>
<comment type="caution">
    <text evidence="3">The sequence shown here is derived from an EMBL/GenBank/DDBJ whole genome shotgun (WGS) entry which is preliminary data.</text>
</comment>
<dbReference type="AlphaFoldDB" id="A0A371IVY0"/>
<evidence type="ECO:0000313" key="4">
    <source>
        <dbReference type="Proteomes" id="UP000243494"/>
    </source>
</evidence>
<evidence type="ECO:0000256" key="1">
    <source>
        <dbReference type="SAM" id="Phobius"/>
    </source>
</evidence>
<accession>A0A371IVY0</accession>
<proteinExistence type="predicted"/>
<name>A0A371IVY0_9FIRM</name>
<feature type="transmembrane region" description="Helical" evidence="1">
    <location>
        <begin position="6"/>
        <end position="24"/>
    </location>
</feature>
<dbReference type="InterPro" id="IPR043831">
    <property type="entry name" value="DUF5808"/>
</dbReference>
<keyword evidence="1" id="KW-0812">Transmembrane</keyword>
<dbReference type="EMBL" id="NOJZ02000001">
    <property type="protein sequence ID" value="RDY24626.1"/>
    <property type="molecule type" value="Genomic_DNA"/>
</dbReference>
<feature type="transmembrane region" description="Helical" evidence="1">
    <location>
        <begin position="349"/>
        <end position="370"/>
    </location>
</feature>
<dbReference type="OrthoDB" id="9808690at2"/>
<dbReference type="RefSeq" id="WP_095405014.1">
    <property type="nucleotide sequence ID" value="NZ_NOJZ02000001.1"/>
</dbReference>
<evidence type="ECO:0000259" key="2">
    <source>
        <dbReference type="Pfam" id="PF19124"/>
    </source>
</evidence>
<dbReference type="Proteomes" id="UP000243494">
    <property type="component" value="Unassembled WGS sequence"/>
</dbReference>
<keyword evidence="1" id="KW-1133">Transmembrane helix</keyword>
<feature type="transmembrane region" description="Helical" evidence="1">
    <location>
        <begin position="195"/>
        <end position="217"/>
    </location>
</feature>
<protein>
    <recommendedName>
        <fullName evidence="2">DUF5808 domain-containing protein</fullName>
    </recommendedName>
</protein>